<dbReference type="InterPro" id="IPR011009">
    <property type="entry name" value="Kinase-like_dom_sf"/>
</dbReference>
<dbReference type="InterPro" id="IPR051138">
    <property type="entry name" value="PIM_Ser/Thr_kinase"/>
</dbReference>
<evidence type="ECO:0000256" key="4">
    <source>
        <dbReference type="ARBA" id="ARBA00022679"/>
    </source>
</evidence>
<gene>
    <name evidence="12" type="ORF">BASA50_005214</name>
</gene>
<feature type="region of interest" description="Disordered" evidence="10">
    <location>
        <begin position="182"/>
        <end position="202"/>
    </location>
</feature>
<protein>
    <recommendedName>
        <fullName evidence="2">non-specific serine/threonine protein kinase</fullName>
        <ecNumber evidence="2">2.7.11.1</ecNumber>
    </recommendedName>
</protein>
<evidence type="ECO:0000256" key="10">
    <source>
        <dbReference type="SAM" id="MobiDB-lite"/>
    </source>
</evidence>
<keyword evidence="5" id="KW-0547">Nucleotide-binding</keyword>
<keyword evidence="3" id="KW-0723">Serine/threonine-protein kinase</keyword>
<evidence type="ECO:0000256" key="3">
    <source>
        <dbReference type="ARBA" id="ARBA00022527"/>
    </source>
</evidence>
<evidence type="ECO:0000256" key="7">
    <source>
        <dbReference type="ARBA" id="ARBA00022840"/>
    </source>
</evidence>
<feature type="compositionally biased region" description="Basic and acidic residues" evidence="10">
    <location>
        <begin position="192"/>
        <end position="202"/>
    </location>
</feature>
<reference evidence="12 13" key="1">
    <citation type="submission" date="2021-02" db="EMBL/GenBank/DDBJ databases">
        <title>Variation within the Batrachochytrium salamandrivorans European outbreak.</title>
        <authorList>
            <person name="Kelly M."/>
            <person name="Pasmans F."/>
            <person name="Shea T.P."/>
            <person name="Munoz J.F."/>
            <person name="Carranza S."/>
            <person name="Cuomo C.A."/>
            <person name="Martel A."/>
        </authorList>
    </citation>
    <scope>NUCLEOTIDE SEQUENCE [LARGE SCALE GENOMIC DNA]</scope>
    <source>
        <strain evidence="12 13">AMFP18/2</strain>
    </source>
</reference>
<dbReference type="Proteomes" id="UP001648503">
    <property type="component" value="Unassembled WGS sequence"/>
</dbReference>
<dbReference type="SMART" id="SM00220">
    <property type="entry name" value="S_TKc"/>
    <property type="match status" value="1"/>
</dbReference>
<evidence type="ECO:0000259" key="11">
    <source>
        <dbReference type="SMART" id="SM00220"/>
    </source>
</evidence>
<evidence type="ECO:0000256" key="9">
    <source>
        <dbReference type="ARBA" id="ARBA00048679"/>
    </source>
</evidence>
<evidence type="ECO:0000256" key="5">
    <source>
        <dbReference type="ARBA" id="ARBA00022741"/>
    </source>
</evidence>
<comment type="subcellular location">
    <subcellularLocation>
        <location evidence="1">Host cell</location>
    </subcellularLocation>
</comment>
<evidence type="ECO:0000313" key="12">
    <source>
        <dbReference type="EMBL" id="KAH6596174.1"/>
    </source>
</evidence>
<evidence type="ECO:0000256" key="8">
    <source>
        <dbReference type="ARBA" id="ARBA00047899"/>
    </source>
</evidence>
<keyword evidence="6" id="KW-0418">Kinase</keyword>
<dbReference type="PANTHER" id="PTHR22984:SF25">
    <property type="entry name" value="PROTEIN KINASE DOMAIN-CONTAINING PROTEIN"/>
    <property type="match status" value="1"/>
</dbReference>
<dbReference type="EMBL" id="JAFCIX010000242">
    <property type="protein sequence ID" value="KAH6596174.1"/>
    <property type="molecule type" value="Genomic_DNA"/>
</dbReference>
<dbReference type="EC" id="2.7.11.1" evidence="2"/>
<accession>A0ABQ8FG88</accession>
<comment type="caution">
    <text evidence="12">The sequence shown here is derived from an EMBL/GenBank/DDBJ whole genome shotgun (WGS) entry which is preliminary data.</text>
</comment>
<keyword evidence="4" id="KW-0808">Transferase</keyword>
<proteinExistence type="predicted"/>
<sequence>MKTTESKPYSLVQETDGYRQFVEEEDKHFKLEYRSVEKLSEKFSPPPECHGTEVSALYGKHAGAKCISPRPQNRILPFEIEMQAYLLQDVYGSLHVPRVTDYVVTENTYVLVMKYPGEEWMALDEYLEKYGKLFVDEACLVTKEVVTALVSLKTRSVLYNKETDGVKLMNFGFSGLLEEWNQDSSASGSSEDESHSWGTEKGDTRDIGELMYHLLTSKDPFKNQIIQKEVAKKLGDSLENPKFQLSIDTVDLVTTLFDKKSSKMTFLEDILGHSFFTHQ</sequence>
<evidence type="ECO:0000313" key="13">
    <source>
        <dbReference type="Proteomes" id="UP001648503"/>
    </source>
</evidence>
<organism evidence="12 13">
    <name type="scientific">Batrachochytrium salamandrivorans</name>
    <dbReference type="NCBI Taxonomy" id="1357716"/>
    <lineage>
        <taxon>Eukaryota</taxon>
        <taxon>Fungi</taxon>
        <taxon>Fungi incertae sedis</taxon>
        <taxon>Chytridiomycota</taxon>
        <taxon>Chytridiomycota incertae sedis</taxon>
        <taxon>Chytridiomycetes</taxon>
        <taxon>Rhizophydiales</taxon>
        <taxon>Rhizophydiales incertae sedis</taxon>
        <taxon>Batrachochytrium</taxon>
    </lineage>
</organism>
<evidence type="ECO:0000256" key="6">
    <source>
        <dbReference type="ARBA" id="ARBA00022777"/>
    </source>
</evidence>
<name>A0ABQ8FG88_9FUNG</name>
<feature type="domain" description="Protein kinase" evidence="11">
    <location>
        <begin position="33"/>
        <end position="276"/>
    </location>
</feature>
<dbReference type="InterPro" id="IPR000719">
    <property type="entry name" value="Prot_kinase_dom"/>
</dbReference>
<keyword evidence="7" id="KW-0067">ATP-binding</keyword>
<comment type="catalytic activity">
    <reaction evidence="9">
        <text>L-seryl-[protein] + ATP = O-phospho-L-seryl-[protein] + ADP + H(+)</text>
        <dbReference type="Rhea" id="RHEA:17989"/>
        <dbReference type="Rhea" id="RHEA-COMP:9863"/>
        <dbReference type="Rhea" id="RHEA-COMP:11604"/>
        <dbReference type="ChEBI" id="CHEBI:15378"/>
        <dbReference type="ChEBI" id="CHEBI:29999"/>
        <dbReference type="ChEBI" id="CHEBI:30616"/>
        <dbReference type="ChEBI" id="CHEBI:83421"/>
        <dbReference type="ChEBI" id="CHEBI:456216"/>
        <dbReference type="EC" id="2.7.11.1"/>
    </reaction>
</comment>
<evidence type="ECO:0000256" key="1">
    <source>
        <dbReference type="ARBA" id="ARBA00004340"/>
    </source>
</evidence>
<dbReference type="PANTHER" id="PTHR22984">
    <property type="entry name" value="SERINE/THREONINE-PROTEIN KINASE PIM"/>
    <property type="match status" value="1"/>
</dbReference>
<dbReference type="SUPFAM" id="SSF56112">
    <property type="entry name" value="Protein kinase-like (PK-like)"/>
    <property type="match status" value="1"/>
</dbReference>
<evidence type="ECO:0000256" key="2">
    <source>
        <dbReference type="ARBA" id="ARBA00012513"/>
    </source>
</evidence>
<keyword evidence="13" id="KW-1185">Reference proteome</keyword>
<comment type="catalytic activity">
    <reaction evidence="8">
        <text>L-threonyl-[protein] + ATP = O-phospho-L-threonyl-[protein] + ADP + H(+)</text>
        <dbReference type="Rhea" id="RHEA:46608"/>
        <dbReference type="Rhea" id="RHEA-COMP:11060"/>
        <dbReference type="Rhea" id="RHEA-COMP:11605"/>
        <dbReference type="ChEBI" id="CHEBI:15378"/>
        <dbReference type="ChEBI" id="CHEBI:30013"/>
        <dbReference type="ChEBI" id="CHEBI:30616"/>
        <dbReference type="ChEBI" id="CHEBI:61977"/>
        <dbReference type="ChEBI" id="CHEBI:456216"/>
        <dbReference type="EC" id="2.7.11.1"/>
    </reaction>
</comment>
<dbReference type="Gene3D" id="1.10.510.10">
    <property type="entry name" value="Transferase(Phosphotransferase) domain 1"/>
    <property type="match status" value="1"/>
</dbReference>